<dbReference type="EMBL" id="LJZO01000023">
    <property type="protein sequence ID" value="ROV95546.1"/>
    <property type="molecule type" value="Genomic_DNA"/>
</dbReference>
<feature type="domain" description="Major facilitator superfamily (MFS) profile" evidence="5">
    <location>
        <begin position="130"/>
        <end position="513"/>
    </location>
</feature>
<dbReference type="GO" id="GO:0022857">
    <property type="term" value="F:transmembrane transporter activity"/>
    <property type="evidence" value="ECO:0007669"/>
    <property type="project" value="InterPro"/>
</dbReference>
<keyword evidence="4" id="KW-0472">Membrane</keyword>
<accession>A0A423VX03</accession>
<evidence type="ECO:0000259" key="5">
    <source>
        <dbReference type="PROSITE" id="PS50850"/>
    </source>
</evidence>
<feature type="transmembrane region" description="Helical" evidence="4">
    <location>
        <begin position="195"/>
        <end position="214"/>
    </location>
</feature>
<dbReference type="Pfam" id="PF07690">
    <property type="entry name" value="MFS_1"/>
    <property type="match status" value="1"/>
</dbReference>
<feature type="transmembrane region" description="Helical" evidence="4">
    <location>
        <begin position="391"/>
        <end position="414"/>
    </location>
</feature>
<feature type="transmembrane region" description="Helical" evidence="4">
    <location>
        <begin position="485"/>
        <end position="506"/>
    </location>
</feature>
<dbReference type="PROSITE" id="PS50850">
    <property type="entry name" value="MFS"/>
    <property type="match status" value="1"/>
</dbReference>
<dbReference type="GO" id="GO:0016020">
    <property type="term" value="C:membrane"/>
    <property type="evidence" value="ECO:0007669"/>
    <property type="project" value="UniProtKB-SubCell"/>
</dbReference>
<proteinExistence type="inferred from homology"/>
<keyword evidence="4" id="KW-0812">Transmembrane</keyword>
<feature type="compositionally biased region" description="Basic and acidic residues" evidence="3">
    <location>
        <begin position="21"/>
        <end position="35"/>
    </location>
</feature>
<feature type="compositionally biased region" description="Polar residues" evidence="3">
    <location>
        <begin position="50"/>
        <end position="61"/>
    </location>
</feature>
<dbReference type="InterPro" id="IPR050327">
    <property type="entry name" value="Proton-linked_MCT"/>
</dbReference>
<name>A0A423VX03_CYTCH</name>
<feature type="transmembrane region" description="Helical" evidence="4">
    <location>
        <begin position="358"/>
        <end position="379"/>
    </location>
</feature>
<comment type="subcellular location">
    <subcellularLocation>
        <location evidence="1">Membrane</location>
        <topology evidence="1">Multi-pass membrane protein</topology>
    </subcellularLocation>
</comment>
<feature type="transmembrane region" description="Helical" evidence="4">
    <location>
        <begin position="255"/>
        <end position="275"/>
    </location>
</feature>
<dbReference type="PANTHER" id="PTHR11360:SF130">
    <property type="entry name" value="MAJOR FACILITATOR SUPERFAMILY (MFS) PROFILE DOMAIN-CONTAINING PROTEIN-RELATED"/>
    <property type="match status" value="1"/>
</dbReference>
<sequence>MSPPVVSPNSHNSDLEQSSDIDEKSNHGVDGDLKGDGNAAMPAASDRQKAGNSLSNMSTRGSNIQALPGVLLDGDDYYEGVEPVRGAGEEGQTVENGQGGLPGVVGRVLSRTTTKSSWNPGPPPDGGLRAWIAVAAGHLVIMNTWGYINSFGVFQTYYTTTLDLPPSTISWIGSIQVFLLFFIGTFTGRLTDAGYFRATFLMGTVFQMVGIFTTSVCTKYWQIFLAQGVCMGIGNGCLFCPALSTVSTYFVKKRSLAIGIAACGSSTGGLIFPAMARQLLPTVGYGWTIRAIGFVQLVGLILANIGLKRRIPPRRTGALVEWAAFEELEYTFYAAGSFTCFLGVYFAFYYIASYSRDIVGLSYTDSLNLLLLLNGIGIIGRLVPNFLADRYGAINVFIPTAIIAGICQLTWIAVASPGGLYAWTVFYGIAGGGIQSLFPAGLSSLTTDLRKAGTRMGMVFTINSFATLTGPPIAGAIISRCGGQYYGAQAFAGCVLLVGGGFMVAARMARQRRVGGGWRVKV</sequence>
<dbReference type="InterPro" id="IPR020846">
    <property type="entry name" value="MFS_dom"/>
</dbReference>
<evidence type="ECO:0000256" key="4">
    <source>
        <dbReference type="SAM" id="Phobius"/>
    </source>
</evidence>
<dbReference type="Proteomes" id="UP000284375">
    <property type="component" value="Unassembled WGS sequence"/>
</dbReference>
<dbReference type="OrthoDB" id="5212574at2759"/>
<evidence type="ECO:0000256" key="1">
    <source>
        <dbReference type="ARBA" id="ARBA00004141"/>
    </source>
</evidence>
<feature type="transmembrane region" description="Helical" evidence="4">
    <location>
        <begin position="220"/>
        <end position="243"/>
    </location>
</feature>
<dbReference type="SUPFAM" id="SSF103473">
    <property type="entry name" value="MFS general substrate transporter"/>
    <property type="match status" value="1"/>
</dbReference>
<gene>
    <name evidence="6" type="ORF">VSDG_05302</name>
</gene>
<feature type="transmembrane region" description="Helical" evidence="4">
    <location>
        <begin position="328"/>
        <end position="352"/>
    </location>
</feature>
<evidence type="ECO:0000256" key="2">
    <source>
        <dbReference type="ARBA" id="ARBA00006727"/>
    </source>
</evidence>
<comment type="caution">
    <text evidence="6">The sequence shown here is derived from an EMBL/GenBank/DDBJ whole genome shotgun (WGS) entry which is preliminary data.</text>
</comment>
<protein>
    <recommendedName>
        <fullName evidence="5">Major facilitator superfamily (MFS) profile domain-containing protein</fullName>
    </recommendedName>
</protein>
<dbReference type="InterPro" id="IPR011701">
    <property type="entry name" value="MFS"/>
</dbReference>
<organism evidence="6 7">
    <name type="scientific">Cytospora chrysosperma</name>
    <name type="common">Cytospora canker fungus</name>
    <name type="synonym">Sphaeria chrysosperma</name>
    <dbReference type="NCBI Taxonomy" id="252740"/>
    <lineage>
        <taxon>Eukaryota</taxon>
        <taxon>Fungi</taxon>
        <taxon>Dikarya</taxon>
        <taxon>Ascomycota</taxon>
        <taxon>Pezizomycotina</taxon>
        <taxon>Sordariomycetes</taxon>
        <taxon>Sordariomycetidae</taxon>
        <taxon>Diaporthales</taxon>
        <taxon>Cytosporaceae</taxon>
        <taxon>Cytospora</taxon>
    </lineage>
</organism>
<feature type="transmembrane region" description="Helical" evidence="4">
    <location>
        <begin position="168"/>
        <end position="188"/>
    </location>
</feature>
<comment type="similarity">
    <text evidence="2">Belongs to the major facilitator superfamily. Monocarboxylate porter (TC 2.A.1.13) family.</text>
</comment>
<evidence type="ECO:0000256" key="3">
    <source>
        <dbReference type="SAM" id="MobiDB-lite"/>
    </source>
</evidence>
<dbReference type="Gene3D" id="1.20.1250.20">
    <property type="entry name" value="MFS general substrate transporter like domains"/>
    <property type="match status" value="2"/>
</dbReference>
<dbReference type="InterPro" id="IPR036259">
    <property type="entry name" value="MFS_trans_sf"/>
</dbReference>
<reference evidence="6 7" key="1">
    <citation type="submission" date="2015-09" db="EMBL/GenBank/DDBJ databases">
        <title>Host preference determinants of Valsa canker pathogens revealed by comparative genomics.</title>
        <authorList>
            <person name="Yin Z."/>
            <person name="Huang L."/>
        </authorList>
    </citation>
    <scope>NUCLEOTIDE SEQUENCE [LARGE SCALE GENOMIC DNA]</scope>
    <source>
        <strain evidence="6 7">YSFL</strain>
    </source>
</reference>
<feature type="transmembrane region" description="Helical" evidence="4">
    <location>
        <begin position="128"/>
        <end position="148"/>
    </location>
</feature>
<evidence type="ECO:0000313" key="7">
    <source>
        <dbReference type="Proteomes" id="UP000284375"/>
    </source>
</evidence>
<feature type="transmembrane region" description="Helical" evidence="4">
    <location>
        <begin position="420"/>
        <end position="445"/>
    </location>
</feature>
<feature type="region of interest" description="Disordered" evidence="3">
    <location>
        <begin position="1"/>
        <end position="61"/>
    </location>
</feature>
<dbReference type="PANTHER" id="PTHR11360">
    <property type="entry name" value="MONOCARBOXYLATE TRANSPORTER"/>
    <property type="match status" value="1"/>
</dbReference>
<feature type="transmembrane region" description="Helical" evidence="4">
    <location>
        <begin position="287"/>
        <end position="307"/>
    </location>
</feature>
<feature type="transmembrane region" description="Helical" evidence="4">
    <location>
        <begin position="457"/>
        <end position="479"/>
    </location>
</feature>
<keyword evidence="4" id="KW-1133">Transmembrane helix</keyword>
<dbReference type="AlphaFoldDB" id="A0A423VX03"/>
<keyword evidence="7" id="KW-1185">Reference proteome</keyword>
<evidence type="ECO:0000313" key="6">
    <source>
        <dbReference type="EMBL" id="ROV95546.1"/>
    </source>
</evidence>